<proteinExistence type="predicted"/>
<dbReference type="AlphaFoldDB" id="A0A8J3YXX1"/>
<evidence type="ECO:0000313" key="4">
    <source>
        <dbReference type="Proteomes" id="UP000619260"/>
    </source>
</evidence>
<evidence type="ECO:0000256" key="2">
    <source>
        <dbReference type="SAM" id="Phobius"/>
    </source>
</evidence>
<feature type="transmembrane region" description="Helical" evidence="2">
    <location>
        <begin position="5"/>
        <end position="27"/>
    </location>
</feature>
<name>A0A8J3YXX1_9ACTN</name>
<feature type="transmembrane region" description="Helical" evidence="2">
    <location>
        <begin position="123"/>
        <end position="142"/>
    </location>
</feature>
<keyword evidence="2" id="KW-0472">Membrane</keyword>
<dbReference type="RefSeq" id="WP_203905205.1">
    <property type="nucleotide sequence ID" value="NZ_BOPF01000055.1"/>
</dbReference>
<reference evidence="3" key="1">
    <citation type="submission" date="2021-01" db="EMBL/GenBank/DDBJ databases">
        <title>Whole genome shotgun sequence of Virgisporangium aliadipatigenens NBRC 105644.</title>
        <authorList>
            <person name="Komaki H."/>
            <person name="Tamura T."/>
        </authorList>
    </citation>
    <scope>NUCLEOTIDE SEQUENCE</scope>
    <source>
        <strain evidence="3">NBRC 105644</strain>
    </source>
</reference>
<evidence type="ECO:0000256" key="1">
    <source>
        <dbReference type="SAM" id="MobiDB-lite"/>
    </source>
</evidence>
<organism evidence="3 4">
    <name type="scientific">Virgisporangium aliadipatigenens</name>
    <dbReference type="NCBI Taxonomy" id="741659"/>
    <lineage>
        <taxon>Bacteria</taxon>
        <taxon>Bacillati</taxon>
        <taxon>Actinomycetota</taxon>
        <taxon>Actinomycetes</taxon>
        <taxon>Micromonosporales</taxon>
        <taxon>Micromonosporaceae</taxon>
        <taxon>Virgisporangium</taxon>
    </lineage>
</organism>
<feature type="compositionally biased region" description="Low complexity" evidence="1">
    <location>
        <begin position="235"/>
        <end position="254"/>
    </location>
</feature>
<dbReference type="EMBL" id="BOPF01000055">
    <property type="protein sequence ID" value="GIJ51810.1"/>
    <property type="molecule type" value="Genomic_DNA"/>
</dbReference>
<accession>A0A8J3YXX1</accession>
<keyword evidence="2" id="KW-1133">Transmembrane helix</keyword>
<evidence type="ECO:0000313" key="3">
    <source>
        <dbReference type="EMBL" id="GIJ51810.1"/>
    </source>
</evidence>
<feature type="compositionally biased region" description="Low complexity" evidence="1">
    <location>
        <begin position="159"/>
        <end position="169"/>
    </location>
</feature>
<feature type="compositionally biased region" description="Pro residues" evidence="1">
    <location>
        <begin position="292"/>
        <end position="304"/>
    </location>
</feature>
<dbReference type="Proteomes" id="UP000619260">
    <property type="component" value="Unassembled WGS sequence"/>
</dbReference>
<keyword evidence="2" id="KW-0812">Transmembrane</keyword>
<protein>
    <submittedName>
        <fullName evidence="3">Uncharacterized protein</fullName>
    </submittedName>
</protein>
<comment type="caution">
    <text evidence="3">The sequence shown here is derived from an EMBL/GenBank/DDBJ whole genome shotgun (WGS) entry which is preliminary data.</text>
</comment>
<gene>
    <name evidence="3" type="ORF">Val02_86960</name>
</gene>
<feature type="region of interest" description="Disordered" evidence="1">
    <location>
        <begin position="159"/>
        <end position="313"/>
    </location>
</feature>
<keyword evidence="4" id="KW-1185">Reference proteome</keyword>
<sequence>MRYRLLCRLAGGLAGLAVVAFVVLLGLDEWLSRGATVRRGHIYGTAGGEPTIVYGEPRGTRCTVDGRSVLVGPRWRRWFDRFTGPAGGLRLPAEPRSRSVTCERAVRVVEGRPAALSELPRPWWLGALLGVAIVALVVRAWAGRALRRRLQAPAPVARGVWPVRPPVTSRRPRRAEGGPAAVERSWTSSAAPRDGDPWASGGARPTGQRPAAADDPWTRDDEPWTGHPSGPDHTPPTGRRPATAAHARTPDAAPWTGNRPAPALMPPTDHLPTARPTAADDPGRTGHTTPGLHPPAAPGHPPPTGRTYPPAAA</sequence>